<name>A0AAV1XWL1_LUPLU</name>
<comment type="caution">
    <text evidence="2">The sequence shown here is derived from an EMBL/GenBank/DDBJ whole genome shotgun (WGS) entry which is preliminary data.</text>
</comment>
<dbReference type="PANTHER" id="PTHR46207:SF1">
    <property type="entry name" value="PROTEIN RCC2"/>
    <property type="match status" value="1"/>
</dbReference>
<organism evidence="2 3">
    <name type="scientific">Lupinus luteus</name>
    <name type="common">European yellow lupine</name>
    <dbReference type="NCBI Taxonomy" id="3873"/>
    <lineage>
        <taxon>Eukaryota</taxon>
        <taxon>Viridiplantae</taxon>
        <taxon>Streptophyta</taxon>
        <taxon>Embryophyta</taxon>
        <taxon>Tracheophyta</taxon>
        <taxon>Spermatophyta</taxon>
        <taxon>Magnoliopsida</taxon>
        <taxon>eudicotyledons</taxon>
        <taxon>Gunneridae</taxon>
        <taxon>Pentapetalae</taxon>
        <taxon>rosids</taxon>
        <taxon>fabids</taxon>
        <taxon>Fabales</taxon>
        <taxon>Fabaceae</taxon>
        <taxon>Papilionoideae</taxon>
        <taxon>50 kb inversion clade</taxon>
        <taxon>genistoids sensu lato</taxon>
        <taxon>core genistoids</taxon>
        <taxon>Genisteae</taxon>
        <taxon>Lupinus</taxon>
    </lineage>
</organism>
<feature type="signal peptide" evidence="1">
    <location>
        <begin position="1"/>
        <end position="26"/>
    </location>
</feature>
<dbReference type="Proteomes" id="UP001497480">
    <property type="component" value="Unassembled WGS sequence"/>
</dbReference>
<gene>
    <name evidence="2" type="ORF">LLUT_LOCUS27136</name>
</gene>
<dbReference type="InterPro" id="IPR000408">
    <property type="entry name" value="Reg_chr_condens"/>
</dbReference>
<evidence type="ECO:0000313" key="3">
    <source>
        <dbReference type="Proteomes" id="UP001497480"/>
    </source>
</evidence>
<accession>A0AAV1XWL1</accession>
<keyword evidence="1" id="KW-0732">Signal</keyword>
<dbReference type="InterPro" id="IPR009091">
    <property type="entry name" value="RCC1/BLIP-II"/>
</dbReference>
<dbReference type="Pfam" id="PF00415">
    <property type="entry name" value="RCC1"/>
    <property type="match status" value="1"/>
</dbReference>
<dbReference type="InterPro" id="IPR028641">
    <property type="entry name" value="RCC2"/>
</dbReference>
<feature type="chain" id="PRO_5043763235" evidence="1">
    <location>
        <begin position="27"/>
        <end position="117"/>
    </location>
</feature>
<dbReference type="PANTHER" id="PTHR46207">
    <property type="entry name" value="PROTEIN RCC2"/>
    <property type="match status" value="1"/>
</dbReference>
<evidence type="ECO:0000256" key="1">
    <source>
        <dbReference type="SAM" id="SignalP"/>
    </source>
</evidence>
<keyword evidence="3" id="KW-1185">Reference proteome</keyword>
<reference evidence="2 3" key="1">
    <citation type="submission" date="2024-03" db="EMBL/GenBank/DDBJ databases">
        <authorList>
            <person name="Martinez-Hernandez J."/>
        </authorList>
    </citation>
    <scope>NUCLEOTIDE SEQUENCE [LARGE SCALE GENOMIC DNA]</scope>
</reference>
<evidence type="ECO:0000313" key="2">
    <source>
        <dbReference type="EMBL" id="CAL0326076.1"/>
    </source>
</evidence>
<dbReference type="GO" id="GO:0016020">
    <property type="term" value="C:membrane"/>
    <property type="evidence" value="ECO:0007669"/>
    <property type="project" value="TreeGrafter"/>
</dbReference>
<sequence>MSSPVAHLVIALHWMLKGVAIHGVKGQLGHGDTTQRDRPTVVSGLSKGLEYLKQILKAGSGRSHTVVVIDVGNSLAFGWNKHEQLGVGSVRNEIESSHVRYLASEVTYEFYWLESKC</sequence>
<dbReference type="Gene3D" id="2.130.10.30">
    <property type="entry name" value="Regulator of chromosome condensation 1/beta-lactamase-inhibitor protein II"/>
    <property type="match status" value="1"/>
</dbReference>
<dbReference type="EMBL" id="CAXHTB010000019">
    <property type="protein sequence ID" value="CAL0326076.1"/>
    <property type="molecule type" value="Genomic_DNA"/>
</dbReference>
<dbReference type="GO" id="GO:0031267">
    <property type="term" value="F:small GTPase binding"/>
    <property type="evidence" value="ECO:0007669"/>
    <property type="project" value="TreeGrafter"/>
</dbReference>
<protein>
    <submittedName>
        <fullName evidence="2">Uncharacterized protein</fullName>
    </submittedName>
</protein>
<proteinExistence type="predicted"/>
<dbReference type="AlphaFoldDB" id="A0AAV1XWL1"/>
<dbReference type="SUPFAM" id="SSF50985">
    <property type="entry name" value="RCC1/BLIP-II"/>
    <property type="match status" value="1"/>
</dbReference>